<reference evidence="3 4" key="1">
    <citation type="journal article" date="2020" name="Phytopathology">
        <title>Genome Sequence Resources of Colletotrichum truncatum, C. plurivorum, C. musicola, and C. sojae: Four Species Pathogenic to Soybean (Glycine max).</title>
        <authorList>
            <person name="Rogerio F."/>
            <person name="Boufleur T.R."/>
            <person name="Ciampi-Guillardi M."/>
            <person name="Sukno S.A."/>
            <person name="Thon M.R."/>
            <person name="Massola Junior N.S."/>
            <person name="Baroncelli R."/>
        </authorList>
    </citation>
    <scope>NUCLEOTIDE SEQUENCE [LARGE SCALE GENOMIC DNA]</scope>
    <source>
        <strain evidence="3 4">LFN0009</strain>
    </source>
</reference>
<feature type="compositionally biased region" description="Low complexity" evidence="1">
    <location>
        <begin position="1"/>
        <end position="50"/>
    </location>
</feature>
<name>A0A8H6IUP1_9PEZI</name>
<dbReference type="Pfam" id="PF22943">
    <property type="entry name" value="HTH_68"/>
    <property type="match status" value="1"/>
</dbReference>
<evidence type="ECO:0000313" key="4">
    <source>
        <dbReference type="Proteomes" id="UP000652219"/>
    </source>
</evidence>
<evidence type="ECO:0000259" key="2">
    <source>
        <dbReference type="Pfam" id="PF22943"/>
    </source>
</evidence>
<evidence type="ECO:0000256" key="1">
    <source>
        <dbReference type="SAM" id="MobiDB-lite"/>
    </source>
</evidence>
<feature type="region of interest" description="Disordered" evidence="1">
    <location>
        <begin position="1"/>
        <end position="72"/>
    </location>
</feature>
<dbReference type="InterPro" id="IPR054448">
    <property type="entry name" value="HTH_put_ascomycetes"/>
</dbReference>
<sequence length="195" mass="20658">MGSSSSKAAQGAARKFPTRAPGAAPTSAAAAARTAPAPAPAQQPRSRPQAKASTSKTEDILADSISPDHPTAAFSSRLQQMGVVQPNPTFSPTSIAGSLHDTKIQSPGPLFPSTSRNATLVTLEARRTLQQRADEEFEGLGRADSRGREFLDLHTIVQIHRMRDSGHPPEQIAQRLNLKEGVIERLGRPGITSVA</sequence>
<dbReference type="EMBL" id="WIGN01000338">
    <property type="protein sequence ID" value="KAF6798231.1"/>
    <property type="molecule type" value="Genomic_DNA"/>
</dbReference>
<accession>A0A8H6IUP1</accession>
<feature type="domain" description="Helix-turn-helix" evidence="2">
    <location>
        <begin position="150"/>
        <end position="193"/>
    </location>
</feature>
<evidence type="ECO:0000313" key="3">
    <source>
        <dbReference type="EMBL" id="KAF6798231.1"/>
    </source>
</evidence>
<dbReference type="Proteomes" id="UP000652219">
    <property type="component" value="Unassembled WGS sequence"/>
</dbReference>
<keyword evidence="4" id="KW-1185">Reference proteome</keyword>
<proteinExistence type="predicted"/>
<gene>
    <name evidence="3" type="ORF">CSOJ01_12743</name>
</gene>
<protein>
    <recommendedName>
        <fullName evidence="2">Helix-turn-helix domain-containing protein</fullName>
    </recommendedName>
</protein>
<organism evidence="3 4">
    <name type="scientific">Colletotrichum sojae</name>
    <dbReference type="NCBI Taxonomy" id="2175907"/>
    <lineage>
        <taxon>Eukaryota</taxon>
        <taxon>Fungi</taxon>
        <taxon>Dikarya</taxon>
        <taxon>Ascomycota</taxon>
        <taxon>Pezizomycotina</taxon>
        <taxon>Sordariomycetes</taxon>
        <taxon>Hypocreomycetidae</taxon>
        <taxon>Glomerellales</taxon>
        <taxon>Glomerellaceae</taxon>
        <taxon>Colletotrichum</taxon>
        <taxon>Colletotrichum orchidearum species complex</taxon>
    </lineage>
</organism>
<dbReference type="AlphaFoldDB" id="A0A8H6IUP1"/>
<comment type="caution">
    <text evidence="3">The sequence shown here is derived from an EMBL/GenBank/DDBJ whole genome shotgun (WGS) entry which is preliminary data.</text>
</comment>